<keyword evidence="5" id="KW-1185">Reference proteome</keyword>
<name>A0ABT3PLL8_9BACT</name>
<dbReference type="InterPro" id="IPR000415">
    <property type="entry name" value="Nitroreductase-like"/>
</dbReference>
<dbReference type="InterPro" id="IPR029479">
    <property type="entry name" value="Nitroreductase"/>
</dbReference>
<keyword evidence="2" id="KW-0560">Oxidoreductase</keyword>
<dbReference type="EMBL" id="JAGGJA010000005">
    <property type="protein sequence ID" value="MCW9706845.1"/>
    <property type="molecule type" value="Genomic_DNA"/>
</dbReference>
<organism evidence="4 5">
    <name type="scientific">Fodinibius salsisoli</name>
    <dbReference type="NCBI Taxonomy" id="2820877"/>
    <lineage>
        <taxon>Bacteria</taxon>
        <taxon>Pseudomonadati</taxon>
        <taxon>Balneolota</taxon>
        <taxon>Balneolia</taxon>
        <taxon>Balneolales</taxon>
        <taxon>Balneolaceae</taxon>
        <taxon>Fodinibius</taxon>
    </lineage>
</organism>
<dbReference type="Pfam" id="PF00881">
    <property type="entry name" value="Nitroreductase"/>
    <property type="match status" value="1"/>
</dbReference>
<comment type="similarity">
    <text evidence="1">Belongs to the nitroreductase family.</text>
</comment>
<sequence>MPKEDLDMISKEAETNYPIHNLLRKRWSPRSFSDQSIDEELLHQLFEAARWAPSSYNEQPWRFIVARKEEEEAFSKLSKVINDFNRTWATDAPVLVLGLAKQSFDANGRPNRHANHDLGQAIAHLTFEATRHDLFVHQMAGILPDKARELYDISEAYKPLTMFTIGYEGEVDSLPIKLAEKETTLRSRKPLDDIVFKGQWGEK</sequence>
<dbReference type="RefSeq" id="WP_265765585.1">
    <property type="nucleotide sequence ID" value="NZ_JAGGJA010000005.1"/>
</dbReference>
<dbReference type="PANTHER" id="PTHR43673:SF10">
    <property type="entry name" value="NADH DEHYDROGENASE_NAD(P)H NITROREDUCTASE XCC3605-RELATED"/>
    <property type="match status" value="1"/>
</dbReference>
<evidence type="ECO:0000256" key="1">
    <source>
        <dbReference type="ARBA" id="ARBA00007118"/>
    </source>
</evidence>
<dbReference type="PANTHER" id="PTHR43673">
    <property type="entry name" value="NAD(P)H NITROREDUCTASE YDGI-RELATED"/>
    <property type="match status" value="1"/>
</dbReference>
<evidence type="ECO:0000313" key="4">
    <source>
        <dbReference type="EMBL" id="MCW9706845.1"/>
    </source>
</evidence>
<feature type="domain" description="Nitroreductase" evidence="3">
    <location>
        <begin position="23"/>
        <end position="79"/>
    </location>
</feature>
<dbReference type="Proteomes" id="UP001207918">
    <property type="component" value="Unassembled WGS sequence"/>
</dbReference>
<protein>
    <submittedName>
        <fullName evidence="4">Nitroreductase family protein</fullName>
    </submittedName>
</protein>
<comment type="caution">
    <text evidence="4">The sequence shown here is derived from an EMBL/GenBank/DDBJ whole genome shotgun (WGS) entry which is preliminary data.</text>
</comment>
<evidence type="ECO:0000259" key="3">
    <source>
        <dbReference type="Pfam" id="PF00881"/>
    </source>
</evidence>
<gene>
    <name evidence="4" type="ORF">J6I44_08250</name>
</gene>
<dbReference type="CDD" id="cd02138">
    <property type="entry name" value="TdsD-like"/>
    <property type="match status" value="1"/>
</dbReference>
<dbReference type="Gene3D" id="3.40.109.10">
    <property type="entry name" value="NADH Oxidase"/>
    <property type="match status" value="1"/>
</dbReference>
<proteinExistence type="inferred from homology"/>
<evidence type="ECO:0000256" key="2">
    <source>
        <dbReference type="ARBA" id="ARBA00023002"/>
    </source>
</evidence>
<reference evidence="4 5" key="1">
    <citation type="submission" date="2021-03" db="EMBL/GenBank/DDBJ databases">
        <title>Aliifodinibius sp. nov., a new bacterium isolated from saline soil.</title>
        <authorList>
            <person name="Galisteo C."/>
            <person name="De La Haba R."/>
            <person name="Sanchez-Porro C."/>
            <person name="Ventosa A."/>
        </authorList>
    </citation>
    <scope>NUCLEOTIDE SEQUENCE [LARGE SCALE GENOMIC DNA]</scope>
    <source>
        <strain evidence="4 5">1BSP15-2V2</strain>
    </source>
</reference>
<accession>A0ABT3PLL8</accession>
<evidence type="ECO:0000313" key="5">
    <source>
        <dbReference type="Proteomes" id="UP001207918"/>
    </source>
</evidence>
<dbReference type="SUPFAM" id="SSF55469">
    <property type="entry name" value="FMN-dependent nitroreductase-like"/>
    <property type="match status" value="1"/>
</dbReference>